<feature type="active site" description="Schiff-base intermediate with substrate" evidence="2">
    <location>
        <position position="194"/>
    </location>
</feature>
<dbReference type="InterPro" id="IPR002220">
    <property type="entry name" value="DapA-like"/>
</dbReference>
<keyword evidence="1" id="KW-0456">Lyase</keyword>
<proteinExistence type="inferred from homology"/>
<sequence length="335" mass="35222">MSPSAYNSDAPSVEANGRGQHPTRALTPGIYVPTLAFFDPETDELDTKTVAKHVVRLAKSGVTGLAVQGSNGEAVHLTFEERARVTTTTRLALDGAGFTDMPLIVGCGAQSTFEAISLCKQAASSGGDYALVLPPSYYSGLFDQATVEGFFNDVADKSPIPIIIYNYPGATGGLDLNSDTLINLSKHANIVGCKFTCGNTGKLGRVASAAKANGADFLCFSGSADFTLPSIAAGGAGVIGGLANVAPRASVRLWELGRDPERAEEARELQSAVADGDWMMIQTGVVGVKAALRDVFGYGGWARRPLPRLSEEKIAWIRDGMKGLMQVEKELEDGS</sequence>
<dbReference type="PRINTS" id="PR00146">
    <property type="entry name" value="DHPICSNTHASE"/>
</dbReference>
<dbReference type="PANTHER" id="PTHR12128:SF52">
    <property type="entry name" value="4-HYDROXY-2-OXOGLUTARATE ALDOLASE, MITOCHONDRIAL-RELATED"/>
    <property type="match status" value="1"/>
</dbReference>
<name>A0AA39GL83_SARSR</name>
<feature type="compositionally biased region" description="Polar residues" evidence="4">
    <location>
        <begin position="1"/>
        <end position="10"/>
    </location>
</feature>
<feature type="region of interest" description="Disordered" evidence="4">
    <location>
        <begin position="1"/>
        <end position="26"/>
    </location>
</feature>
<evidence type="ECO:0000256" key="1">
    <source>
        <dbReference type="PIRNR" id="PIRNR001365"/>
    </source>
</evidence>
<comment type="caution">
    <text evidence="5">The sequence shown here is derived from an EMBL/GenBank/DDBJ whole genome shotgun (WGS) entry which is preliminary data.</text>
</comment>
<accession>A0AA39GL83</accession>
<dbReference type="SUPFAM" id="SSF51569">
    <property type="entry name" value="Aldolase"/>
    <property type="match status" value="1"/>
</dbReference>
<dbReference type="EMBL" id="JAPDFR010000003">
    <property type="protein sequence ID" value="KAK0388077.1"/>
    <property type="molecule type" value="Genomic_DNA"/>
</dbReference>
<dbReference type="Gene3D" id="3.20.20.70">
    <property type="entry name" value="Aldolase class I"/>
    <property type="match status" value="1"/>
</dbReference>
<dbReference type="SMART" id="SM01130">
    <property type="entry name" value="DHDPS"/>
    <property type="match status" value="1"/>
</dbReference>
<protein>
    <recommendedName>
        <fullName evidence="7">Dihydrodipicolinate synthase</fullName>
    </recommendedName>
</protein>
<gene>
    <name evidence="5" type="ORF">NLU13_4321</name>
</gene>
<evidence type="ECO:0008006" key="7">
    <source>
        <dbReference type="Google" id="ProtNLM"/>
    </source>
</evidence>
<organism evidence="5 6">
    <name type="scientific">Sarocladium strictum</name>
    <name type="common">Black bundle disease fungus</name>
    <name type="synonym">Acremonium strictum</name>
    <dbReference type="NCBI Taxonomy" id="5046"/>
    <lineage>
        <taxon>Eukaryota</taxon>
        <taxon>Fungi</taxon>
        <taxon>Dikarya</taxon>
        <taxon>Ascomycota</taxon>
        <taxon>Pezizomycotina</taxon>
        <taxon>Sordariomycetes</taxon>
        <taxon>Hypocreomycetidae</taxon>
        <taxon>Hypocreales</taxon>
        <taxon>Sarocladiaceae</taxon>
        <taxon>Sarocladium</taxon>
    </lineage>
</organism>
<evidence type="ECO:0000256" key="4">
    <source>
        <dbReference type="SAM" id="MobiDB-lite"/>
    </source>
</evidence>
<dbReference type="Pfam" id="PF00701">
    <property type="entry name" value="DHDPS"/>
    <property type="match status" value="1"/>
</dbReference>
<comment type="similarity">
    <text evidence="1">Belongs to the DapA family.</text>
</comment>
<dbReference type="GO" id="GO:0008840">
    <property type="term" value="F:4-hydroxy-tetrahydrodipicolinate synthase activity"/>
    <property type="evidence" value="ECO:0007669"/>
    <property type="project" value="TreeGrafter"/>
</dbReference>
<evidence type="ECO:0000256" key="2">
    <source>
        <dbReference type="PIRSR" id="PIRSR001365-1"/>
    </source>
</evidence>
<feature type="binding site" evidence="3">
    <location>
        <position position="239"/>
    </location>
    <ligand>
        <name>pyruvate</name>
        <dbReference type="ChEBI" id="CHEBI:15361"/>
    </ligand>
</feature>
<keyword evidence="6" id="KW-1185">Reference proteome</keyword>
<dbReference type="AlphaFoldDB" id="A0AA39GL83"/>
<evidence type="ECO:0000256" key="3">
    <source>
        <dbReference type="PIRSR" id="PIRSR001365-2"/>
    </source>
</evidence>
<dbReference type="PIRSF" id="PIRSF001365">
    <property type="entry name" value="DHDPS"/>
    <property type="match status" value="1"/>
</dbReference>
<reference evidence="5" key="1">
    <citation type="submission" date="2022-10" db="EMBL/GenBank/DDBJ databases">
        <title>Determination and structural analysis of whole genome sequence of Sarocladium strictum F4-1.</title>
        <authorList>
            <person name="Hu L."/>
            <person name="Jiang Y."/>
        </authorList>
    </citation>
    <scope>NUCLEOTIDE SEQUENCE</scope>
    <source>
        <strain evidence="5">F4-1</strain>
    </source>
</reference>
<evidence type="ECO:0000313" key="6">
    <source>
        <dbReference type="Proteomes" id="UP001175261"/>
    </source>
</evidence>
<evidence type="ECO:0000313" key="5">
    <source>
        <dbReference type="EMBL" id="KAK0388077.1"/>
    </source>
</evidence>
<dbReference type="InterPro" id="IPR013785">
    <property type="entry name" value="Aldolase_TIM"/>
</dbReference>
<feature type="active site" description="Proton donor/acceptor" evidence="2">
    <location>
        <position position="165"/>
    </location>
</feature>
<dbReference type="PANTHER" id="PTHR12128">
    <property type="entry name" value="DIHYDRODIPICOLINATE SYNTHASE"/>
    <property type="match status" value="1"/>
</dbReference>
<dbReference type="Proteomes" id="UP001175261">
    <property type="component" value="Unassembled WGS sequence"/>
</dbReference>
<dbReference type="CDD" id="cd00408">
    <property type="entry name" value="DHDPS-like"/>
    <property type="match status" value="1"/>
</dbReference>